<feature type="coiled-coil region" evidence="1">
    <location>
        <begin position="46"/>
        <end position="73"/>
    </location>
</feature>
<name>A0A5J5CEP8_9PERO</name>
<dbReference type="PANTHER" id="PTHR21740">
    <property type="entry name" value="NCK-ASSOCIATED PROTEIN 5"/>
    <property type="match status" value="1"/>
</dbReference>
<evidence type="ECO:0000256" key="1">
    <source>
        <dbReference type="SAM" id="Coils"/>
    </source>
</evidence>
<gene>
    <name evidence="3" type="ORF">FQN60_006566</name>
</gene>
<organism evidence="3 4">
    <name type="scientific">Etheostoma spectabile</name>
    <name type="common">orangethroat darter</name>
    <dbReference type="NCBI Taxonomy" id="54343"/>
    <lineage>
        <taxon>Eukaryota</taxon>
        <taxon>Metazoa</taxon>
        <taxon>Chordata</taxon>
        <taxon>Craniata</taxon>
        <taxon>Vertebrata</taxon>
        <taxon>Euteleostomi</taxon>
        <taxon>Actinopterygii</taxon>
        <taxon>Neopterygii</taxon>
        <taxon>Teleostei</taxon>
        <taxon>Neoteleostei</taxon>
        <taxon>Acanthomorphata</taxon>
        <taxon>Eupercaria</taxon>
        <taxon>Perciformes</taxon>
        <taxon>Percoidei</taxon>
        <taxon>Percidae</taxon>
        <taxon>Etheostomatinae</taxon>
        <taxon>Etheostoma</taxon>
    </lineage>
</organism>
<evidence type="ECO:0000313" key="4">
    <source>
        <dbReference type="Proteomes" id="UP000327493"/>
    </source>
</evidence>
<dbReference type="PANTHER" id="PTHR21740:SF0">
    <property type="entry name" value="NCK-ASSOCIATED PROTEIN 5"/>
    <property type="match status" value="1"/>
</dbReference>
<comment type="caution">
    <text evidence="3">The sequence shown here is derived from an EMBL/GenBank/DDBJ whole genome shotgun (WGS) entry which is preliminary data.</text>
</comment>
<dbReference type="GO" id="GO:0007019">
    <property type="term" value="P:microtubule depolymerization"/>
    <property type="evidence" value="ECO:0007669"/>
    <property type="project" value="TreeGrafter"/>
</dbReference>
<proteinExistence type="predicted"/>
<evidence type="ECO:0000256" key="2">
    <source>
        <dbReference type="SAM" id="MobiDB-lite"/>
    </source>
</evidence>
<dbReference type="GO" id="GO:0001578">
    <property type="term" value="P:microtubule bundle formation"/>
    <property type="evidence" value="ECO:0007669"/>
    <property type="project" value="TreeGrafter"/>
</dbReference>
<dbReference type="EMBL" id="VOFY01000024">
    <property type="protein sequence ID" value="KAA8579473.1"/>
    <property type="molecule type" value="Genomic_DNA"/>
</dbReference>
<protein>
    <submittedName>
        <fullName evidence="3">Uncharacterized protein</fullName>
    </submittedName>
</protein>
<dbReference type="InterPro" id="IPR026163">
    <property type="entry name" value="Nckap5l"/>
</dbReference>
<sequence>MVCDSFEVRGPGWGTQVLSRQIGLISHRQRRGPRWGLLGARHIHRREKLIHELEEERRLRLESEKRLREVTEESEVGRAQMVSLQQQFSSLHGSQLTWLCAVVADGTSAPPDLGQPPGASAPLAWPVVIKLPTDYGETPAHNPAASSAHPGRPTTPYGQEI</sequence>
<dbReference type="GO" id="GO:0035371">
    <property type="term" value="C:microtubule plus-end"/>
    <property type="evidence" value="ECO:0007669"/>
    <property type="project" value="TreeGrafter"/>
</dbReference>
<dbReference type="AlphaFoldDB" id="A0A5J5CEP8"/>
<keyword evidence="1" id="KW-0175">Coiled coil</keyword>
<evidence type="ECO:0000313" key="3">
    <source>
        <dbReference type="EMBL" id="KAA8579473.1"/>
    </source>
</evidence>
<feature type="compositionally biased region" description="Low complexity" evidence="2">
    <location>
        <begin position="139"/>
        <end position="150"/>
    </location>
</feature>
<keyword evidence="4" id="KW-1185">Reference proteome</keyword>
<accession>A0A5J5CEP8</accession>
<reference evidence="3 4" key="1">
    <citation type="submission" date="2019-08" db="EMBL/GenBank/DDBJ databases">
        <title>A chromosome-level genome assembly, high-density linkage maps, and genome scans reveal the genomic architecture of hybrid incompatibilities underlying speciation via character displacement in darters (Percidae: Etheostominae).</title>
        <authorList>
            <person name="Moran R.L."/>
            <person name="Catchen J.M."/>
            <person name="Fuller R.C."/>
        </authorList>
    </citation>
    <scope>NUCLEOTIDE SEQUENCE [LARGE SCALE GENOMIC DNA]</scope>
    <source>
        <strain evidence="3">EspeVRDwgs_2016</strain>
        <tissue evidence="3">Muscle</tissue>
    </source>
</reference>
<feature type="region of interest" description="Disordered" evidence="2">
    <location>
        <begin position="134"/>
        <end position="161"/>
    </location>
</feature>
<dbReference type="Proteomes" id="UP000327493">
    <property type="component" value="Chromosome 24"/>
</dbReference>